<protein>
    <submittedName>
        <fullName evidence="1">Uncharacterized protein</fullName>
    </submittedName>
</protein>
<sequence length="120" mass="13847">MQLNSPPTNRSDQNFGFKLSFKITTTTTTTTFYQSFLYDNINERVGVRFIARSLQTSSQIIRALDIDYQSKGKEFYDIAEAVHISNELSPAIQKSYTLAEYDLGVDGRYRTDRSEDDFDF</sequence>
<reference evidence="1 2" key="1">
    <citation type="submission" date="2015-01" db="EMBL/GenBank/DDBJ databases">
        <title>Evolution of Trichinella species and genotypes.</title>
        <authorList>
            <person name="Korhonen P.K."/>
            <person name="Edoardo P."/>
            <person name="Giuseppe L.R."/>
            <person name="Gasser R.B."/>
        </authorList>
    </citation>
    <scope>NUCLEOTIDE SEQUENCE [LARGE SCALE GENOMIC DNA]</scope>
    <source>
        <strain evidence="1">ISS120</strain>
    </source>
</reference>
<proteinExistence type="predicted"/>
<gene>
    <name evidence="1" type="ORF">T03_14552</name>
</gene>
<dbReference type="EMBL" id="JYDI01000181">
    <property type="protein sequence ID" value="KRY49248.1"/>
    <property type="molecule type" value="Genomic_DNA"/>
</dbReference>
<keyword evidence="2" id="KW-1185">Reference proteome</keyword>
<name>A0A0V1CIZ6_TRIBR</name>
<evidence type="ECO:0000313" key="2">
    <source>
        <dbReference type="Proteomes" id="UP000054653"/>
    </source>
</evidence>
<comment type="caution">
    <text evidence="1">The sequence shown here is derived from an EMBL/GenBank/DDBJ whole genome shotgun (WGS) entry which is preliminary data.</text>
</comment>
<evidence type="ECO:0000313" key="1">
    <source>
        <dbReference type="EMBL" id="KRY49248.1"/>
    </source>
</evidence>
<organism evidence="1 2">
    <name type="scientific">Trichinella britovi</name>
    <name type="common">Parasitic roundworm</name>
    <dbReference type="NCBI Taxonomy" id="45882"/>
    <lineage>
        <taxon>Eukaryota</taxon>
        <taxon>Metazoa</taxon>
        <taxon>Ecdysozoa</taxon>
        <taxon>Nematoda</taxon>
        <taxon>Enoplea</taxon>
        <taxon>Dorylaimia</taxon>
        <taxon>Trichinellida</taxon>
        <taxon>Trichinellidae</taxon>
        <taxon>Trichinella</taxon>
    </lineage>
</organism>
<dbReference type="AlphaFoldDB" id="A0A0V1CIZ6"/>
<dbReference type="Proteomes" id="UP000054653">
    <property type="component" value="Unassembled WGS sequence"/>
</dbReference>
<accession>A0A0V1CIZ6</accession>